<evidence type="ECO:0000313" key="1">
    <source>
        <dbReference type="EMBL" id="OJD81239.1"/>
    </source>
</evidence>
<reference evidence="1 2" key="1">
    <citation type="submission" date="2016-06" db="EMBL/GenBank/DDBJ databases">
        <title>First insights into the genetic diversity and population structure of in the Bacillus cereus group bacteria from diverse marine environments.</title>
        <authorList>
            <person name="Liu Y."/>
            <person name="Lai Q."/>
            <person name="Shao Z."/>
        </authorList>
    </citation>
    <scope>NUCLEOTIDE SEQUENCE [LARGE SCALE GENOMIC DNA]</scope>
    <source>
        <strain evidence="1 2">NH24A2</strain>
    </source>
</reference>
<sequence length="84" mass="9477">MIVIVIILLIVVFAVVGVFIPIRPPMKVQPVNISKKIIGSVELQFIAVLIDSFSKYRISKPTQINEKIKDHKFIVCFMIAPLLT</sequence>
<dbReference type="EMBL" id="MAOI01000044">
    <property type="protein sequence ID" value="OJD81239.1"/>
    <property type="molecule type" value="Genomic_DNA"/>
</dbReference>
<protein>
    <submittedName>
        <fullName evidence="1">Uncharacterized protein</fullName>
    </submittedName>
</protein>
<gene>
    <name evidence="1" type="ORF">BAU28_26590</name>
</gene>
<dbReference type="AlphaFoldDB" id="A0A1J9VXX3"/>
<dbReference type="Proteomes" id="UP000182788">
    <property type="component" value="Unassembled WGS sequence"/>
</dbReference>
<organism evidence="1 2">
    <name type="scientific">Bacillus paramycoides</name>
    <dbReference type="NCBI Taxonomy" id="2026194"/>
    <lineage>
        <taxon>Bacteria</taxon>
        <taxon>Bacillati</taxon>
        <taxon>Bacillota</taxon>
        <taxon>Bacilli</taxon>
        <taxon>Bacillales</taxon>
        <taxon>Bacillaceae</taxon>
        <taxon>Bacillus</taxon>
        <taxon>Bacillus cereus group</taxon>
    </lineage>
</organism>
<evidence type="ECO:0000313" key="2">
    <source>
        <dbReference type="Proteomes" id="UP000182788"/>
    </source>
</evidence>
<comment type="caution">
    <text evidence="1">The sequence shown here is derived from an EMBL/GenBank/DDBJ whole genome shotgun (WGS) entry which is preliminary data.</text>
</comment>
<name>A0A1J9VXX3_9BACI</name>
<accession>A0A1J9VXX3</accession>
<proteinExistence type="predicted"/>